<sequence>MQESLRSNDATEKDYLHVFLLKYPFLPSIALWRAEEASLFAPLVLEKPILDLACGNGCFAGIALKAQVTVGCDRDFIQTKRAKMSGAYQDTLVADICNLPHRDQSFATVISNCVLEHIQEPAKVLQEVFRVLAPGGTFIFTVPTEKFNEWFYLSWLFRKFRLNNLAIKQVERYNCAQFHYHICSLQEWSIRLKRAGLQIDKHRYYASRDFVILFSILDDLTQIVRSMARAKDSSSERWASQMSGLSAGRIGRFAACFWLYLLRSLQGKELPVGFDGAAVLIQARKPAS</sequence>
<evidence type="ECO:0000313" key="2">
    <source>
        <dbReference type="EMBL" id="RJP72840.1"/>
    </source>
</evidence>
<name>A0A419F2Z0_9BACT</name>
<dbReference type="CDD" id="cd02440">
    <property type="entry name" value="AdoMet_MTases"/>
    <property type="match status" value="1"/>
</dbReference>
<evidence type="ECO:0000313" key="3">
    <source>
        <dbReference type="Proteomes" id="UP000285961"/>
    </source>
</evidence>
<dbReference type="EMBL" id="QZKI01000037">
    <property type="protein sequence ID" value="RJP72840.1"/>
    <property type="molecule type" value="Genomic_DNA"/>
</dbReference>
<protein>
    <submittedName>
        <fullName evidence="2">SAM-dependent methyltransferase</fullName>
    </submittedName>
</protein>
<feature type="domain" description="Methyltransferase type 11" evidence="1">
    <location>
        <begin position="50"/>
        <end position="140"/>
    </location>
</feature>
<dbReference type="Gene3D" id="3.40.50.150">
    <property type="entry name" value="Vaccinia Virus protein VP39"/>
    <property type="match status" value="1"/>
</dbReference>
<gene>
    <name evidence="2" type="ORF">C4532_05260</name>
</gene>
<keyword evidence="2" id="KW-0808">Transferase</keyword>
<dbReference type="InterPro" id="IPR029063">
    <property type="entry name" value="SAM-dependent_MTases_sf"/>
</dbReference>
<dbReference type="GO" id="GO:0032259">
    <property type="term" value="P:methylation"/>
    <property type="evidence" value="ECO:0007669"/>
    <property type="project" value="UniProtKB-KW"/>
</dbReference>
<dbReference type="PANTHER" id="PTHR43591:SF24">
    <property type="entry name" value="2-METHOXY-6-POLYPRENYL-1,4-BENZOQUINOL METHYLASE, MITOCHONDRIAL"/>
    <property type="match status" value="1"/>
</dbReference>
<dbReference type="Pfam" id="PF08241">
    <property type="entry name" value="Methyltransf_11"/>
    <property type="match status" value="1"/>
</dbReference>
<reference evidence="2 3" key="1">
    <citation type="journal article" date="2017" name="ISME J.">
        <title>Energy and carbon metabolisms in a deep terrestrial subsurface fluid microbial community.</title>
        <authorList>
            <person name="Momper L."/>
            <person name="Jungbluth S.P."/>
            <person name="Lee M.D."/>
            <person name="Amend J.P."/>
        </authorList>
    </citation>
    <scope>NUCLEOTIDE SEQUENCE [LARGE SCALE GENOMIC DNA]</scope>
    <source>
        <strain evidence="2">SURF_17</strain>
    </source>
</reference>
<evidence type="ECO:0000259" key="1">
    <source>
        <dbReference type="Pfam" id="PF08241"/>
    </source>
</evidence>
<dbReference type="AlphaFoldDB" id="A0A419F2Z0"/>
<keyword evidence="2" id="KW-0489">Methyltransferase</keyword>
<dbReference type="SUPFAM" id="SSF53335">
    <property type="entry name" value="S-adenosyl-L-methionine-dependent methyltransferases"/>
    <property type="match status" value="1"/>
</dbReference>
<dbReference type="InterPro" id="IPR013216">
    <property type="entry name" value="Methyltransf_11"/>
</dbReference>
<dbReference type="GO" id="GO:0008757">
    <property type="term" value="F:S-adenosylmethionine-dependent methyltransferase activity"/>
    <property type="evidence" value="ECO:0007669"/>
    <property type="project" value="InterPro"/>
</dbReference>
<comment type="caution">
    <text evidence="2">The sequence shown here is derived from an EMBL/GenBank/DDBJ whole genome shotgun (WGS) entry which is preliminary data.</text>
</comment>
<organism evidence="2 3">
    <name type="scientific">Candidatus Abyssobacteria bacterium SURF_17</name>
    <dbReference type="NCBI Taxonomy" id="2093361"/>
    <lineage>
        <taxon>Bacteria</taxon>
        <taxon>Pseudomonadati</taxon>
        <taxon>Candidatus Hydrogenedentota</taxon>
        <taxon>Candidatus Abyssobacteria</taxon>
    </lineage>
</organism>
<dbReference type="PANTHER" id="PTHR43591">
    <property type="entry name" value="METHYLTRANSFERASE"/>
    <property type="match status" value="1"/>
</dbReference>
<dbReference type="Proteomes" id="UP000285961">
    <property type="component" value="Unassembled WGS sequence"/>
</dbReference>
<proteinExistence type="predicted"/>
<accession>A0A419F2Z0</accession>